<evidence type="ECO:0000313" key="3">
    <source>
        <dbReference type="EMBL" id="CAF4008577.1"/>
    </source>
</evidence>
<sequence>MTTKTGSSIELPKVKIKCQFGALLSSTEFVIHDLNIPNVLLTDTQQWILQIKNEELLLSIQGSDLQFVIPLNQVQETIYVSDFDQSTNVVLCCNVSIEVQDNPKDKKAR</sequence>
<proteinExistence type="predicted"/>
<dbReference type="AlphaFoldDB" id="A0A815YXZ8"/>
<dbReference type="Proteomes" id="UP000663829">
    <property type="component" value="Unassembled WGS sequence"/>
</dbReference>
<dbReference type="Proteomes" id="UP000681722">
    <property type="component" value="Unassembled WGS sequence"/>
</dbReference>
<dbReference type="Proteomes" id="UP000677228">
    <property type="component" value="Unassembled WGS sequence"/>
</dbReference>
<evidence type="ECO:0000313" key="4">
    <source>
        <dbReference type="EMBL" id="CAF4443805.1"/>
    </source>
</evidence>
<protein>
    <submittedName>
        <fullName evidence="2">Uncharacterized protein</fullName>
    </submittedName>
</protein>
<dbReference type="EMBL" id="CAJOBC010096940">
    <property type="protein sequence ID" value="CAF4443805.1"/>
    <property type="molecule type" value="Genomic_DNA"/>
</dbReference>
<evidence type="ECO:0000313" key="1">
    <source>
        <dbReference type="EMBL" id="CAF1198415.1"/>
    </source>
</evidence>
<comment type="caution">
    <text evidence="2">The sequence shown here is derived from an EMBL/GenBank/DDBJ whole genome shotgun (WGS) entry which is preliminary data.</text>
</comment>
<dbReference type="EMBL" id="CAJOBA010035670">
    <property type="protein sequence ID" value="CAF4008577.1"/>
    <property type="molecule type" value="Genomic_DNA"/>
</dbReference>
<gene>
    <name evidence="2" type="ORF">GPM918_LOCUS40859</name>
    <name evidence="1" type="ORF">OVA965_LOCUS23864</name>
    <name evidence="4" type="ORF">SRO942_LOCUS41848</name>
    <name evidence="3" type="ORF">TMI583_LOCUS24585</name>
</gene>
<accession>A0A815YXZ8</accession>
<dbReference type="EMBL" id="CAJNOQ010031023">
    <property type="protein sequence ID" value="CAF1577708.1"/>
    <property type="molecule type" value="Genomic_DNA"/>
</dbReference>
<organism evidence="2 5">
    <name type="scientific">Didymodactylos carnosus</name>
    <dbReference type="NCBI Taxonomy" id="1234261"/>
    <lineage>
        <taxon>Eukaryota</taxon>
        <taxon>Metazoa</taxon>
        <taxon>Spiralia</taxon>
        <taxon>Gnathifera</taxon>
        <taxon>Rotifera</taxon>
        <taxon>Eurotatoria</taxon>
        <taxon>Bdelloidea</taxon>
        <taxon>Philodinida</taxon>
        <taxon>Philodinidae</taxon>
        <taxon>Didymodactylos</taxon>
    </lineage>
</organism>
<dbReference type="Proteomes" id="UP000682733">
    <property type="component" value="Unassembled WGS sequence"/>
</dbReference>
<evidence type="ECO:0000313" key="5">
    <source>
        <dbReference type="Proteomes" id="UP000663829"/>
    </source>
</evidence>
<keyword evidence="5" id="KW-1185">Reference proteome</keyword>
<name>A0A815YXZ8_9BILA</name>
<dbReference type="EMBL" id="CAJNOK010014137">
    <property type="protein sequence ID" value="CAF1198415.1"/>
    <property type="molecule type" value="Genomic_DNA"/>
</dbReference>
<reference evidence="2" key="1">
    <citation type="submission" date="2021-02" db="EMBL/GenBank/DDBJ databases">
        <authorList>
            <person name="Nowell W R."/>
        </authorList>
    </citation>
    <scope>NUCLEOTIDE SEQUENCE</scope>
</reference>
<evidence type="ECO:0000313" key="2">
    <source>
        <dbReference type="EMBL" id="CAF1577708.1"/>
    </source>
</evidence>